<dbReference type="EMBL" id="PHFL01000039">
    <property type="protein sequence ID" value="RFM24365.1"/>
    <property type="molecule type" value="Genomic_DNA"/>
</dbReference>
<sequence length="442" mass="47683">MGESFTKLEGELLVKTRLLLVALVVCHSSVALAQGGSLYSRFGIGEIRTQATAQSAGMGFAGAAIPDPFYINRINPAMLTAVDQARVSGDFSYIGYLATTAQASGYQVVAGWEGASLAIPIWNARVVLSTGLLPYSRINYKQTQQGRFVAQSSSDTVRYTFSYRGLGGLNSAPVAVGVVPVKDEEKWGVLRLGSAINFIFGASTQGSEHQFAAFELVDSAIEFEDRLAGTSLTLGAAYSTRQGIFAAADQFTLGVSWTTGTTLKGTRQAILINNLGSSQFQTRDTLWVLDGEAKLPSSITISTAYTANSSLTIAADLTVQEWADVRYFGAQSEIQRNALRLALGAEIIPSSEARANVFLRSAYRLGAYYHRTNIQIAGTGIDELGITFGMGIPLSAESSRLDIYLHYALRGTKESNLIQENIFRIGAALNIGEKWFLQRKIE</sequence>
<proteinExistence type="predicted"/>
<dbReference type="Proteomes" id="UP000266389">
    <property type="component" value="Unassembled WGS sequence"/>
</dbReference>
<dbReference type="AlphaFoldDB" id="A0A395M0Q5"/>
<gene>
    <name evidence="1" type="ORF">D0433_05070</name>
</gene>
<dbReference type="SUPFAM" id="SSF56935">
    <property type="entry name" value="Porins"/>
    <property type="match status" value="1"/>
</dbReference>
<evidence type="ECO:0008006" key="3">
    <source>
        <dbReference type="Google" id="ProtNLM"/>
    </source>
</evidence>
<evidence type="ECO:0000313" key="2">
    <source>
        <dbReference type="Proteomes" id="UP000266389"/>
    </source>
</evidence>
<organism evidence="1 2">
    <name type="scientific">Candidatus Thermochlorobacter aerophilus</name>
    <dbReference type="NCBI Taxonomy" id="1868324"/>
    <lineage>
        <taxon>Bacteria</taxon>
        <taxon>Pseudomonadati</taxon>
        <taxon>Chlorobiota</taxon>
        <taxon>Chlorobiia</taxon>
        <taxon>Chlorobiales</taxon>
        <taxon>Candidatus Thermochlorobacteriaceae</taxon>
        <taxon>Candidatus Thermochlorobacter</taxon>
    </lineage>
</organism>
<comment type="caution">
    <text evidence="1">The sequence shown here is derived from an EMBL/GenBank/DDBJ whole genome shotgun (WGS) entry which is preliminary data.</text>
</comment>
<name>A0A395M0Q5_9BACT</name>
<protein>
    <recommendedName>
        <fullName evidence="3">Aromatic hydrocarbon degradation protein</fullName>
    </recommendedName>
</protein>
<reference evidence="1 2" key="1">
    <citation type="journal article" date="2011" name="ISME J.">
        <title>Community ecology of hot spring cyanobacterial mats: predominant populations and their functional potential.</title>
        <authorList>
            <person name="Klatt C.G."/>
            <person name="Wood J.M."/>
            <person name="Rusch D.B."/>
            <person name="Bateson M.M."/>
            <person name="Hamamura N."/>
            <person name="Heidelberg J.F."/>
            <person name="Grossman A.R."/>
            <person name="Bhaya D."/>
            <person name="Cohan F.M."/>
            <person name="Kuhl M."/>
            <person name="Bryant D.A."/>
            <person name="Ward D.M."/>
        </authorList>
    </citation>
    <scope>NUCLEOTIDE SEQUENCE [LARGE SCALE GENOMIC DNA]</scope>
    <source>
        <strain evidence="1">OS</strain>
    </source>
</reference>
<accession>A0A395M0Q5</accession>
<evidence type="ECO:0000313" key="1">
    <source>
        <dbReference type="EMBL" id="RFM24365.1"/>
    </source>
</evidence>
<dbReference type="Gene3D" id="2.40.160.60">
    <property type="entry name" value="Outer membrane protein transport protein (OMPP1/FadL/TodX)"/>
    <property type="match status" value="1"/>
</dbReference>